<comment type="caution">
    <text evidence="1">The sequence shown here is derived from an EMBL/GenBank/DDBJ whole genome shotgun (WGS) entry which is preliminary data.</text>
</comment>
<gene>
    <name evidence="1" type="ORF">ACFPZN_26145</name>
</gene>
<sequence>MPDSSDAGVKDAPAAALPALLVDPPWTWEPIVVPGVAPPAGPTVVSWPEGVRESFLENAPAAPSRKGHDWNAMAERIRGGSPLADLTDRGRSALYARLLVHGPDDLAAEALDDRRYWDGLVPKHVQAIVARHELAAYELALHAVRPDDLDTLFALAPFLDAEVTRLMLVHSDGVRGLPALTWSADAWFRRHGTDALPYALPHALGEPGREREVAQQAVRGMIARDWDVVAEAAARHGGEAVRAVEVLRFPIAPHGPRFPLEGLPQVLLRDREHALPAASVRHLATLLFWLRPEGPRPRVEKALDEVVEMCDPASLADFAWGLYQAEFDARPPAGRKRVWASDGVRYALERLGDDRTAARLAAVAAHWSSRLVRDSGGESVLRVFTALGSDTALRLLDELGREAADRQRIAPGALEAVREITERRGPTTK</sequence>
<name>A0ABW1A2Q9_9ACTN</name>
<dbReference type="EMBL" id="JBHSON010000039">
    <property type="protein sequence ID" value="MFC5749113.1"/>
    <property type="molecule type" value="Genomic_DNA"/>
</dbReference>
<dbReference type="RefSeq" id="WP_378284829.1">
    <property type="nucleotide sequence ID" value="NZ_JBHSON010000039.1"/>
</dbReference>
<dbReference type="Proteomes" id="UP001596074">
    <property type="component" value="Unassembled WGS sequence"/>
</dbReference>
<organism evidence="1 2">
    <name type="scientific">Actinomadura rugatobispora</name>
    <dbReference type="NCBI Taxonomy" id="1994"/>
    <lineage>
        <taxon>Bacteria</taxon>
        <taxon>Bacillati</taxon>
        <taxon>Actinomycetota</taxon>
        <taxon>Actinomycetes</taxon>
        <taxon>Streptosporangiales</taxon>
        <taxon>Thermomonosporaceae</taxon>
        <taxon>Actinomadura</taxon>
    </lineage>
</organism>
<proteinExistence type="predicted"/>
<evidence type="ECO:0000313" key="2">
    <source>
        <dbReference type="Proteomes" id="UP001596074"/>
    </source>
</evidence>
<reference evidence="2" key="1">
    <citation type="journal article" date="2019" name="Int. J. Syst. Evol. Microbiol.">
        <title>The Global Catalogue of Microorganisms (GCM) 10K type strain sequencing project: providing services to taxonomists for standard genome sequencing and annotation.</title>
        <authorList>
            <consortium name="The Broad Institute Genomics Platform"/>
            <consortium name="The Broad Institute Genome Sequencing Center for Infectious Disease"/>
            <person name="Wu L."/>
            <person name="Ma J."/>
        </authorList>
    </citation>
    <scope>NUCLEOTIDE SEQUENCE [LARGE SCALE GENOMIC DNA]</scope>
    <source>
        <strain evidence="2">KCTC 42087</strain>
    </source>
</reference>
<accession>A0ABW1A2Q9</accession>
<keyword evidence="2" id="KW-1185">Reference proteome</keyword>
<evidence type="ECO:0000313" key="1">
    <source>
        <dbReference type="EMBL" id="MFC5749113.1"/>
    </source>
</evidence>
<protein>
    <submittedName>
        <fullName evidence="1">Uncharacterized protein</fullName>
    </submittedName>
</protein>